<evidence type="ECO:0000256" key="7">
    <source>
        <dbReference type="SAM" id="SignalP"/>
    </source>
</evidence>
<feature type="signal peptide" evidence="7">
    <location>
        <begin position="1"/>
        <end position="17"/>
    </location>
</feature>
<dbReference type="InterPro" id="IPR058830">
    <property type="entry name" value="LolA-like_dom_1st"/>
</dbReference>
<dbReference type="GO" id="GO:0006412">
    <property type="term" value="P:translation"/>
    <property type="evidence" value="ECO:0007669"/>
    <property type="project" value="InterPro"/>
</dbReference>
<evidence type="ECO:0000313" key="11">
    <source>
        <dbReference type="EMBL" id="ACI48999.1"/>
    </source>
</evidence>
<protein>
    <recommendedName>
        <fullName evidence="4">Large ribosomal subunit protein uL15m</fullName>
    </recommendedName>
    <alternativeName>
        <fullName evidence="5">39S ribosomal protein L15, mitochondrial</fullName>
    </alternativeName>
</protein>
<dbReference type="InterPro" id="IPR036227">
    <property type="entry name" value="Ribosomal_uL15/eL18_sf"/>
</dbReference>
<dbReference type="InterPro" id="IPR021131">
    <property type="entry name" value="Ribosomal_uL15/eL18"/>
</dbReference>
<dbReference type="InterPro" id="IPR058265">
    <property type="entry name" value="DUF7959"/>
</dbReference>
<dbReference type="GO" id="GO:0005762">
    <property type="term" value="C:mitochondrial large ribosomal subunit"/>
    <property type="evidence" value="ECO:0007669"/>
    <property type="project" value="TreeGrafter"/>
</dbReference>
<evidence type="ECO:0000259" key="10">
    <source>
        <dbReference type="Pfam" id="PF25899"/>
    </source>
</evidence>
<evidence type="ECO:0000256" key="2">
    <source>
        <dbReference type="ARBA" id="ARBA00022980"/>
    </source>
</evidence>
<evidence type="ECO:0000256" key="1">
    <source>
        <dbReference type="ARBA" id="ARBA00007320"/>
    </source>
</evidence>
<dbReference type="PANTHER" id="PTHR12934">
    <property type="entry name" value="50S RIBOSOMAL PROTEIN L15"/>
    <property type="match status" value="1"/>
</dbReference>
<keyword evidence="6" id="KW-0812">Transmembrane</keyword>
<evidence type="ECO:0000256" key="4">
    <source>
        <dbReference type="ARBA" id="ARBA00035299"/>
    </source>
</evidence>
<evidence type="ECO:0000259" key="9">
    <source>
        <dbReference type="Pfam" id="PF25897"/>
    </source>
</evidence>
<feature type="domain" description="LolA-like" evidence="9">
    <location>
        <begin position="34"/>
        <end position="236"/>
    </location>
</feature>
<keyword evidence="3" id="KW-0687">Ribonucleoprotein</keyword>
<dbReference type="EMBL" id="FJ362353">
    <property type="protein sequence ID" value="ACI48999.1"/>
    <property type="molecule type" value="Genomic_DNA"/>
</dbReference>
<dbReference type="Pfam" id="PF25899">
    <property type="entry name" value="DUF7959"/>
    <property type="match status" value="1"/>
</dbReference>
<dbReference type="HOGENOM" id="CLU_436957_0_0_1"/>
<reference evidence="11" key="1">
    <citation type="journal article" date="2008" name="Genome Res.">
        <title>Multigenome DNA sequence conservation identifies Hox cis-regulatory elements.</title>
        <authorList>
            <person name="Kuntz S.G."/>
            <person name="Schwarz E.M."/>
            <person name="DeModena J.A."/>
            <person name="De Buysscher T."/>
            <person name="Trout D."/>
            <person name="Shizuya H."/>
            <person name="Sternberg P.W."/>
            <person name="Wold B.J."/>
        </authorList>
    </citation>
    <scope>NUCLEOTIDE SEQUENCE</scope>
    <source>
        <strain evidence="11">CB5161</strain>
    </source>
</reference>
<accession>B6VBA6</accession>
<dbReference type="PANTHER" id="PTHR12934:SF11">
    <property type="entry name" value="LARGE RIBOSOMAL SUBUNIT PROTEIN UL15M"/>
    <property type="match status" value="1"/>
</dbReference>
<dbReference type="GO" id="GO:0003735">
    <property type="term" value="F:structural constituent of ribosome"/>
    <property type="evidence" value="ECO:0007669"/>
    <property type="project" value="InterPro"/>
</dbReference>
<evidence type="ECO:0000256" key="6">
    <source>
        <dbReference type="SAM" id="Phobius"/>
    </source>
</evidence>
<sequence length="920" mass="103323">MQTQLVVLLALLGLTAAQKLPLFDMCSNPLEATKELSEKLALPANYKVSGSLSDWYTQQTWLMQESATSEFRVLQRQQKDTTETWILDLKSAVKEFTYVNTSTVGSCNGNAQAPVLFNGTSFKDIIGEDTSSVKAIIDGLITYSTKTKGFLMPNKVDVVGGINVNTWISCIKTNNTNIYVEVRYAGDDSLTPAVSGFSNPLLLSLRLAEVVSFNTTLSKNHWSIELDRYENPTGNEGLIPHGVYCEKKNPITLQLRPLEEYAATLSFVDYRQNSTEVVDVLYSKSRQVFIIAGNSFTHILTPDGNRFTNLTDYVLHDFKYGYEVTMSREACESFQALQGGTNDVINNSTYLSMAPMVHILVNRNWQWVHHQNDTDMAGNQHITYRSFDVKSNTVSELHVTTDLEIHSMNTYLPGTRQLIKTMTVTPIPMELSRLNIKSAQLSDCYDSEHYPNNTWIVPIKDKTLTDLGKVGLNRLNEAVVNSITKNVHAVIPYRVVVFYVENQDSGISMILRLAEKTTVKPGNVTGYNYTAELPTVELFKMISNSMKSEKMPIEVETIGGVKEEWVADAKSMKMFPDDNGFVGYTGGAMFVLAIFCLLIGVSIGAVGLFVVTRRQRISTLAYQMSQAIRSAKERALQIVEKASRIRIQDARDNIGARTTGRQLKKGHNQMGHTQGALERAAKPPLGWIWGDFFRPWQRMYPGEKLFNADINSRREYIPLSLVELARLIDLGWINPHQPIDVSTLCATQKFRINPKIRQCGFDLTDEGADSFPYPVDIEVQYATQSAIAAVEKVGGRVRTAYYDMESLEAAVNPKAWFEKGRVVPKRKTPPPSLMEYYMDAKNRGYLCEEAEILKERQLSADVRGYSLPAEVKLSDKAVDQVFHGIPSGSVVSLADKKVFAPTNDLHREYYKNQRSDKLYS</sequence>
<dbReference type="Pfam" id="PF25897">
    <property type="entry name" value="LolA_1st_nematode"/>
    <property type="match status" value="1"/>
</dbReference>
<organism evidence="11">
    <name type="scientific">Caenorhabditis brenneri</name>
    <name type="common">Nematode worm</name>
    <dbReference type="NCBI Taxonomy" id="135651"/>
    <lineage>
        <taxon>Eukaryota</taxon>
        <taxon>Metazoa</taxon>
        <taxon>Ecdysozoa</taxon>
        <taxon>Nematoda</taxon>
        <taxon>Chromadorea</taxon>
        <taxon>Rhabditida</taxon>
        <taxon>Rhabditina</taxon>
        <taxon>Rhabditomorpha</taxon>
        <taxon>Rhabditoidea</taxon>
        <taxon>Rhabditidae</taxon>
        <taxon>Peloderinae</taxon>
        <taxon>Caenorhabditis</taxon>
    </lineage>
</organism>
<feature type="transmembrane region" description="Helical" evidence="6">
    <location>
        <begin position="581"/>
        <end position="611"/>
    </location>
</feature>
<gene>
    <name evidence="11" type="ORF">Cbre_JD01.006</name>
</gene>
<keyword evidence="6" id="KW-1133">Transmembrane helix</keyword>
<dbReference type="InterPro" id="IPR005749">
    <property type="entry name" value="Ribosomal_uL15_bac-type"/>
</dbReference>
<dbReference type="Pfam" id="PF00828">
    <property type="entry name" value="Ribosomal_L27A"/>
    <property type="match status" value="1"/>
</dbReference>
<keyword evidence="2" id="KW-0689">Ribosomal protein</keyword>
<keyword evidence="6" id="KW-0472">Membrane</keyword>
<evidence type="ECO:0000256" key="3">
    <source>
        <dbReference type="ARBA" id="ARBA00023274"/>
    </source>
</evidence>
<keyword evidence="7" id="KW-0732">Signal</keyword>
<dbReference type="AlphaFoldDB" id="B6VBA6"/>
<feature type="domain" description="Large ribosomal subunit protein uL15/eL18" evidence="8">
    <location>
        <begin position="718"/>
        <end position="797"/>
    </location>
</feature>
<comment type="similarity">
    <text evidence="1">Belongs to the universal ribosomal protein uL15 family.</text>
</comment>
<evidence type="ECO:0000256" key="5">
    <source>
        <dbReference type="ARBA" id="ARBA00035423"/>
    </source>
</evidence>
<evidence type="ECO:0000259" key="8">
    <source>
        <dbReference type="Pfam" id="PF00828"/>
    </source>
</evidence>
<feature type="domain" description="DUF7959" evidence="10">
    <location>
        <begin position="453"/>
        <end position="576"/>
    </location>
</feature>
<name>B6VBA6_CAEBE</name>
<proteinExistence type="inferred from homology"/>
<feature type="chain" id="PRO_5002848694" description="Large ribosomal subunit protein uL15m" evidence="7">
    <location>
        <begin position="18"/>
        <end position="920"/>
    </location>
</feature>
<dbReference type="SUPFAM" id="SSF52080">
    <property type="entry name" value="Ribosomal proteins L15p and L18e"/>
    <property type="match status" value="1"/>
</dbReference>